<name>A0ACC1HUN5_9FUNG</name>
<keyword evidence="2" id="KW-1185">Reference proteome</keyword>
<organism evidence="1 2">
    <name type="scientific">Spiromyces aspiralis</name>
    <dbReference type="NCBI Taxonomy" id="68401"/>
    <lineage>
        <taxon>Eukaryota</taxon>
        <taxon>Fungi</taxon>
        <taxon>Fungi incertae sedis</taxon>
        <taxon>Zoopagomycota</taxon>
        <taxon>Kickxellomycotina</taxon>
        <taxon>Kickxellomycetes</taxon>
        <taxon>Kickxellales</taxon>
        <taxon>Kickxellaceae</taxon>
        <taxon>Spiromyces</taxon>
    </lineage>
</organism>
<protein>
    <submittedName>
        <fullName evidence="1">Uncharacterized protein</fullName>
    </submittedName>
</protein>
<reference evidence="1" key="1">
    <citation type="submission" date="2022-06" db="EMBL/GenBank/DDBJ databases">
        <title>Phylogenomic reconstructions and comparative analyses of Kickxellomycotina fungi.</title>
        <authorList>
            <person name="Reynolds N.K."/>
            <person name="Stajich J.E."/>
            <person name="Barry K."/>
            <person name="Grigoriev I.V."/>
            <person name="Crous P."/>
            <person name="Smith M.E."/>
        </authorList>
    </citation>
    <scope>NUCLEOTIDE SEQUENCE</scope>
    <source>
        <strain evidence="1">RSA 2271</strain>
    </source>
</reference>
<evidence type="ECO:0000313" key="2">
    <source>
        <dbReference type="Proteomes" id="UP001145114"/>
    </source>
</evidence>
<sequence length="843" mass="92435">MLAGTGVEEGLAHLMQMLSSSKLTDRRNGMAGLHDFLAASHNINQLRQAHASREDAATDSGRLPSPCKTAEVWISVVRNVTVAIDKEIHLLAKKFRDEGKELTHKVDLAVYKVEEMAHHVRSIIAISLPFLGGDAVKAVVEYILEAFSRSDIVWRGAGLHFCKMLVEIARHPWMVECLSDKCRRRLVELCVYGLSRRWEAPQSLISEMDLIHSELTRVLVSLVNNSSCSGNRNVLDTAPSLVQLALDYSQHFPARHDCILDLLNVVASVLIEWSGDAIQDLWDSLPRVALLSLKYMRVNNVYLQVAAAKTLYIVLEIMRASGASSYADVFTSLEATTMQLLADAESIAIPASLANPLLQWWASFARPWRLPLGVLRDRILGGSVSCAAGDMMMFLNTLAYAVGLQLSLPQGGSGGEARREAGSERTPSPPPAKRARRSVLRPELTGSVLSAISERLSNSNISAQGRQFATRLLWVLLALYPGAVPEECCARWAEELLIAILEVKKDHAGEAPLGGGGGGNDWDLAVLCLLLDRAHLPNNHKLKVGWTLDHAVVQLAVYHLKRGSVVAPNLLLAVLERTKAWRRRGLSQVLEVVREAFAARVSSSTLASMTWASVKLMLMVASQYTSHPRVSEVMCTTAKVIQIMLHNDAHILAAMTPTERSFYLWFNALGSEYQHDLTNFVDSLDMFRSSGLLPTNIADYLECVTLPFVRPLRSDGSADALLALVSKVVGPSDAETGSRQCIPEAVSIEPCDCSPGRYCLDSTHIKLLARGLLEGEFAAALPGRDGTGVACPSVFHVLGSLYVFCSDQCVRDEVIEAAKALYVRRSARSRICRHILGLELLIH</sequence>
<proteinExistence type="predicted"/>
<evidence type="ECO:0000313" key="1">
    <source>
        <dbReference type="EMBL" id="KAJ1680278.1"/>
    </source>
</evidence>
<feature type="non-terminal residue" evidence="1">
    <location>
        <position position="843"/>
    </location>
</feature>
<gene>
    <name evidence="1" type="ORF">EV182_000330</name>
</gene>
<comment type="caution">
    <text evidence="1">The sequence shown here is derived from an EMBL/GenBank/DDBJ whole genome shotgun (WGS) entry which is preliminary data.</text>
</comment>
<dbReference type="Proteomes" id="UP001145114">
    <property type="component" value="Unassembled WGS sequence"/>
</dbReference>
<accession>A0ACC1HUN5</accession>
<dbReference type="EMBL" id="JAMZIH010000011">
    <property type="protein sequence ID" value="KAJ1680278.1"/>
    <property type="molecule type" value="Genomic_DNA"/>
</dbReference>